<accession>A0A2P5IC96</accession>
<dbReference type="InParanoid" id="A0A2P5IC96"/>
<dbReference type="AlphaFoldDB" id="A0A2P5IC96"/>
<keyword evidence="2" id="KW-1185">Reference proteome</keyword>
<comment type="caution">
    <text evidence="1">The sequence shown here is derived from an EMBL/GenBank/DDBJ whole genome shotgun (WGS) entry which is preliminary data.</text>
</comment>
<protein>
    <submittedName>
        <fullName evidence="1">Uncharacterized protein</fullName>
    </submittedName>
</protein>
<dbReference type="Proteomes" id="UP000094444">
    <property type="component" value="Unassembled WGS sequence"/>
</dbReference>
<dbReference type="EMBL" id="MAVT02000068">
    <property type="protein sequence ID" value="POS80131.1"/>
    <property type="molecule type" value="Genomic_DNA"/>
</dbReference>
<evidence type="ECO:0000313" key="2">
    <source>
        <dbReference type="Proteomes" id="UP000094444"/>
    </source>
</evidence>
<proteinExistence type="predicted"/>
<evidence type="ECO:0000313" key="1">
    <source>
        <dbReference type="EMBL" id="POS80131.1"/>
    </source>
</evidence>
<gene>
    <name evidence="1" type="ORF">DHEL01_v201467</name>
</gene>
<name>A0A2P5IC96_DIAHE</name>
<reference evidence="1" key="1">
    <citation type="submission" date="2017-09" db="EMBL/GenBank/DDBJ databases">
        <title>Polyketide synthases of a Diaporthe helianthi virulent isolate.</title>
        <authorList>
            <person name="Baroncelli R."/>
        </authorList>
    </citation>
    <scope>NUCLEOTIDE SEQUENCE [LARGE SCALE GENOMIC DNA]</scope>
    <source>
        <strain evidence="1">7/96</strain>
    </source>
</reference>
<organism evidence="1 2">
    <name type="scientific">Diaporthe helianthi</name>
    <dbReference type="NCBI Taxonomy" id="158607"/>
    <lineage>
        <taxon>Eukaryota</taxon>
        <taxon>Fungi</taxon>
        <taxon>Dikarya</taxon>
        <taxon>Ascomycota</taxon>
        <taxon>Pezizomycotina</taxon>
        <taxon>Sordariomycetes</taxon>
        <taxon>Sordariomycetidae</taxon>
        <taxon>Diaporthales</taxon>
        <taxon>Diaporthaceae</taxon>
        <taxon>Diaporthe</taxon>
    </lineage>
</organism>
<sequence>MLAESVAAAATDHYVRLLAAICCTARGLAGWLAGWLAHIRHSLTRAQVGALPGLQRVRQAQDGRVQQQLEVPTHLLVAIE</sequence>